<dbReference type="EMBL" id="OZ023716">
    <property type="protein sequence ID" value="CAK9865937.1"/>
    <property type="molecule type" value="Genomic_DNA"/>
</dbReference>
<accession>A0ABP1AU83</accession>
<sequence>MNNCKVNSMIFSFYLDVFTFCGLRTSDTSSIQLQKTLMRSLIQASPVLGGLLTAASLSDKFHLIKVEKAHISGNFHQLGNFFGARTFSKIHT</sequence>
<evidence type="ECO:0000313" key="1">
    <source>
        <dbReference type="EMBL" id="CAK9865937.1"/>
    </source>
</evidence>
<dbReference type="Proteomes" id="UP001497522">
    <property type="component" value="Chromosome 15"/>
</dbReference>
<protein>
    <submittedName>
        <fullName evidence="1">Uncharacterized protein</fullName>
    </submittedName>
</protein>
<evidence type="ECO:0000313" key="2">
    <source>
        <dbReference type="Proteomes" id="UP001497522"/>
    </source>
</evidence>
<proteinExistence type="predicted"/>
<name>A0ABP1AU83_9BRYO</name>
<gene>
    <name evidence="1" type="ORF">CSSPJE1EN2_LOCUS8932</name>
</gene>
<reference evidence="1" key="1">
    <citation type="submission" date="2024-03" db="EMBL/GenBank/DDBJ databases">
        <authorList>
            <consortium name="ELIXIR-Norway"/>
            <consortium name="Elixir Norway"/>
        </authorList>
    </citation>
    <scope>NUCLEOTIDE SEQUENCE</scope>
</reference>
<organism evidence="1 2">
    <name type="scientific">Sphagnum jensenii</name>
    <dbReference type="NCBI Taxonomy" id="128206"/>
    <lineage>
        <taxon>Eukaryota</taxon>
        <taxon>Viridiplantae</taxon>
        <taxon>Streptophyta</taxon>
        <taxon>Embryophyta</taxon>
        <taxon>Bryophyta</taxon>
        <taxon>Sphagnophytina</taxon>
        <taxon>Sphagnopsida</taxon>
        <taxon>Sphagnales</taxon>
        <taxon>Sphagnaceae</taxon>
        <taxon>Sphagnum</taxon>
    </lineage>
</organism>
<keyword evidence="2" id="KW-1185">Reference proteome</keyword>